<evidence type="ECO:0000313" key="7">
    <source>
        <dbReference type="Proteomes" id="UP000247476"/>
    </source>
</evidence>
<protein>
    <recommendedName>
        <fullName evidence="5">HTH araC/xylS-type domain-containing protein</fullName>
    </recommendedName>
</protein>
<gene>
    <name evidence="6" type="ORF">DLM86_24540</name>
</gene>
<keyword evidence="7" id="KW-1185">Reference proteome</keyword>
<feature type="domain" description="HTH araC/xylS-type" evidence="5">
    <location>
        <begin position="209"/>
        <end position="307"/>
    </location>
</feature>
<dbReference type="PROSITE" id="PS01124">
    <property type="entry name" value="HTH_ARAC_FAMILY_2"/>
    <property type="match status" value="1"/>
</dbReference>
<sequence>MGRSTIDTERRSRWMSTVRPFGAEATRMFDKWLLERPLAFAWCTLEQVRDCCFARRLDGAPTPGRFGLHVLLSGEGRIAVGAVPDEDGTTDGRCALTMPGEAWTFHAAGTGEPARLVSLTFRLSSEARGNPFVVLNDSEAFSGSRTIRDGGAALARSALELLEELERRDPFARTMTESSLYRMLGLVCRSMSGSRKTEERPPGKTDLVYEAVRYIDRRLTDIRELGEIAEALGYSYSRLSHVFRSEMGVPLQTYWNRRRIMRAMELLQAGEASITAIADRLHYQSVHSFSKSFKKIAGLSPTEYQELYGRARRTRSYDKGEQDDESGRVYG</sequence>
<evidence type="ECO:0000313" key="6">
    <source>
        <dbReference type="EMBL" id="PYI51584.1"/>
    </source>
</evidence>
<evidence type="ECO:0000256" key="3">
    <source>
        <dbReference type="ARBA" id="ARBA00023163"/>
    </source>
</evidence>
<keyword evidence="1" id="KW-0805">Transcription regulation</keyword>
<evidence type="ECO:0000256" key="4">
    <source>
        <dbReference type="SAM" id="MobiDB-lite"/>
    </source>
</evidence>
<comment type="caution">
    <text evidence="6">The sequence shown here is derived from an EMBL/GenBank/DDBJ whole genome shotgun (WGS) entry which is preliminary data.</text>
</comment>
<dbReference type="PANTHER" id="PTHR43280">
    <property type="entry name" value="ARAC-FAMILY TRANSCRIPTIONAL REGULATOR"/>
    <property type="match status" value="1"/>
</dbReference>
<dbReference type="InterPro" id="IPR018060">
    <property type="entry name" value="HTH_AraC"/>
</dbReference>
<dbReference type="Pfam" id="PF12833">
    <property type="entry name" value="HTH_18"/>
    <property type="match status" value="1"/>
</dbReference>
<dbReference type="AlphaFoldDB" id="A0A2V5K1H8"/>
<dbReference type="InterPro" id="IPR009057">
    <property type="entry name" value="Homeodomain-like_sf"/>
</dbReference>
<evidence type="ECO:0000256" key="2">
    <source>
        <dbReference type="ARBA" id="ARBA00023125"/>
    </source>
</evidence>
<evidence type="ECO:0000256" key="1">
    <source>
        <dbReference type="ARBA" id="ARBA00023015"/>
    </source>
</evidence>
<dbReference type="SMART" id="SM00342">
    <property type="entry name" value="HTH_ARAC"/>
    <property type="match status" value="1"/>
</dbReference>
<feature type="region of interest" description="Disordered" evidence="4">
    <location>
        <begin position="310"/>
        <end position="331"/>
    </location>
</feature>
<dbReference type="Proteomes" id="UP000247476">
    <property type="component" value="Unassembled WGS sequence"/>
</dbReference>
<dbReference type="GO" id="GO:0043565">
    <property type="term" value="F:sequence-specific DNA binding"/>
    <property type="evidence" value="ECO:0007669"/>
    <property type="project" value="InterPro"/>
</dbReference>
<dbReference type="SUPFAM" id="SSF46689">
    <property type="entry name" value="Homeodomain-like"/>
    <property type="match status" value="2"/>
</dbReference>
<reference evidence="6 7" key="1">
    <citation type="submission" date="2018-05" db="EMBL/GenBank/DDBJ databases">
        <title>Paenibacillus flagellatus sp. nov., isolated from selenium mineral soil.</title>
        <authorList>
            <person name="Dai X."/>
        </authorList>
    </citation>
    <scope>NUCLEOTIDE SEQUENCE [LARGE SCALE GENOMIC DNA]</scope>
    <source>
        <strain evidence="6 7">DXL2</strain>
    </source>
</reference>
<dbReference type="PANTHER" id="PTHR43280:SF2">
    <property type="entry name" value="HTH-TYPE TRANSCRIPTIONAL REGULATOR EXSA"/>
    <property type="match status" value="1"/>
</dbReference>
<evidence type="ECO:0000259" key="5">
    <source>
        <dbReference type="PROSITE" id="PS01124"/>
    </source>
</evidence>
<proteinExistence type="predicted"/>
<dbReference type="Gene3D" id="1.10.10.60">
    <property type="entry name" value="Homeodomain-like"/>
    <property type="match status" value="2"/>
</dbReference>
<keyword evidence="2" id="KW-0238">DNA-binding</keyword>
<name>A0A2V5K1H8_9BACL</name>
<dbReference type="GO" id="GO:0003700">
    <property type="term" value="F:DNA-binding transcription factor activity"/>
    <property type="evidence" value="ECO:0007669"/>
    <property type="project" value="InterPro"/>
</dbReference>
<accession>A0A2V5K1H8</accession>
<keyword evidence="3" id="KW-0804">Transcription</keyword>
<organism evidence="6 7">
    <name type="scientific">Paenibacillus flagellatus</name>
    <dbReference type="NCBI Taxonomy" id="2211139"/>
    <lineage>
        <taxon>Bacteria</taxon>
        <taxon>Bacillati</taxon>
        <taxon>Bacillota</taxon>
        <taxon>Bacilli</taxon>
        <taxon>Bacillales</taxon>
        <taxon>Paenibacillaceae</taxon>
        <taxon>Paenibacillus</taxon>
    </lineage>
</organism>
<dbReference type="EMBL" id="QJVJ01000012">
    <property type="protein sequence ID" value="PYI51584.1"/>
    <property type="molecule type" value="Genomic_DNA"/>
</dbReference>